<accession>A0A9W7AYU0</accession>
<feature type="transmembrane region" description="Helical" evidence="1">
    <location>
        <begin position="105"/>
        <end position="125"/>
    </location>
</feature>
<proteinExistence type="predicted"/>
<feature type="non-terminal residue" evidence="2">
    <location>
        <position position="1"/>
    </location>
</feature>
<keyword evidence="1" id="KW-0472">Membrane</keyword>
<keyword evidence="1" id="KW-0812">Transmembrane</keyword>
<dbReference type="EMBL" id="BRXW01001006">
    <property type="protein sequence ID" value="GMH80579.1"/>
    <property type="molecule type" value="Genomic_DNA"/>
</dbReference>
<dbReference type="OrthoDB" id="440755at2759"/>
<organism evidence="2 3">
    <name type="scientific">Triparma laevis f. longispina</name>
    <dbReference type="NCBI Taxonomy" id="1714387"/>
    <lineage>
        <taxon>Eukaryota</taxon>
        <taxon>Sar</taxon>
        <taxon>Stramenopiles</taxon>
        <taxon>Ochrophyta</taxon>
        <taxon>Bolidophyceae</taxon>
        <taxon>Parmales</taxon>
        <taxon>Triparmaceae</taxon>
        <taxon>Triparma</taxon>
    </lineage>
</organism>
<feature type="transmembrane region" description="Helical" evidence="1">
    <location>
        <begin position="75"/>
        <end position="93"/>
    </location>
</feature>
<dbReference type="Proteomes" id="UP001165122">
    <property type="component" value="Unassembled WGS sequence"/>
</dbReference>
<comment type="caution">
    <text evidence="2">The sequence shown here is derived from an EMBL/GenBank/DDBJ whole genome shotgun (WGS) entry which is preliminary data.</text>
</comment>
<evidence type="ECO:0000256" key="1">
    <source>
        <dbReference type="SAM" id="Phobius"/>
    </source>
</evidence>
<reference evidence="3" key="1">
    <citation type="journal article" date="2023" name="Commun. Biol.">
        <title>Genome analysis of Parmales, the sister group of diatoms, reveals the evolutionary specialization of diatoms from phago-mixotrophs to photoautotrophs.</title>
        <authorList>
            <person name="Ban H."/>
            <person name="Sato S."/>
            <person name="Yoshikawa S."/>
            <person name="Yamada K."/>
            <person name="Nakamura Y."/>
            <person name="Ichinomiya M."/>
            <person name="Sato N."/>
            <person name="Blanc-Mathieu R."/>
            <person name="Endo H."/>
            <person name="Kuwata A."/>
            <person name="Ogata H."/>
        </authorList>
    </citation>
    <scope>NUCLEOTIDE SEQUENCE [LARGE SCALE GENOMIC DNA]</scope>
    <source>
        <strain evidence="3">NIES 3700</strain>
    </source>
</reference>
<dbReference type="AlphaFoldDB" id="A0A9W7AYU0"/>
<sequence length="530" mass="58904">RPVGYKLTARLSVLLPLQGLILLGLSPLKNKTQRPLSLVTLPFHICPGWIGDVSYAQYVFQMAAYAVWPMTDVNLLFFIFLFVVSLFFARVVAPPLVEKWKEAGRAVILVPVAMATILTITHFVYTAARDEVTEIGYFLVEDGVHDLRLNWTTTMSSRVLTNPTFHITPEGEYVRAARAHALATSTFEPGTWTVTNSGGDDTEIDVKVKYNIYAESIVIHSGGTLSLKGDDPSSWSLDGEGELESMDEKILATRGCTIGMDCVWEKAYWDDLCRPLPEYIPQNKTVIRKVVVGPEDPKIIEASGGGDWGLLWSSYPPRVLRETWNTTADRYISTSSCNDEGFRKDGIFQMGMLHNARSVFDGSSEDGVGRVIEGCSFTDNLNEKNWISFRYGGQLMLIYSIFPHRIVGVREGDGACELRYSSSYPQLGLLAQNTELHGSASAIHLQDGNLMALFHTLKGGAYTTYAYTLRGQPPFAVMSVSKNLGLPSDAFASGLAMKDGKVAVAYGRDDAWARVRVWEMDEFMKLFEWC</sequence>
<keyword evidence="3" id="KW-1185">Reference proteome</keyword>
<name>A0A9W7AYU0_9STRA</name>
<keyword evidence="1" id="KW-1133">Transmembrane helix</keyword>
<evidence type="ECO:0000313" key="3">
    <source>
        <dbReference type="Proteomes" id="UP001165122"/>
    </source>
</evidence>
<gene>
    <name evidence="2" type="ORF">TrLO_g1026</name>
</gene>
<protein>
    <submittedName>
        <fullName evidence="2">Uncharacterized protein</fullName>
    </submittedName>
</protein>
<evidence type="ECO:0000313" key="2">
    <source>
        <dbReference type="EMBL" id="GMH80579.1"/>
    </source>
</evidence>